<dbReference type="GO" id="GO:0019698">
    <property type="term" value="P:D-galacturonate catabolic process"/>
    <property type="evidence" value="ECO:0007669"/>
    <property type="project" value="TreeGrafter"/>
</dbReference>
<dbReference type="InParanoid" id="D8M1M5"/>
<dbReference type="Pfam" id="PF20629">
    <property type="entry name" value="GD_AH_C"/>
    <property type="match status" value="1"/>
</dbReference>
<dbReference type="RefSeq" id="XP_012896012.1">
    <property type="nucleotide sequence ID" value="XM_013040558.1"/>
</dbReference>
<proteinExistence type="inferred from homology"/>
<sequence length="781" mass="86305">MSFNNSISYEEEVTPVKFNAVAILPKPGDNVAVAINEIPMGSLVELLDGNIVSISHTVLEGHRFAVKRIEENDGLYSWGMQFGTALKTIQPGEYIMNERGRKALKIVDPLFNWPKEANFDDRIVSYVLDEENFTPAPPMELVPNYQNETFLGYYRDERRGVGTRNYVVVFSASSLCSTPSQSLRSRQHRPARNARLCPRILSPQTRERSSETKPNNDSLVLRTLSGLLVHPNVGAAIVVFHPSYRQSRSFFFSRDFVAQTSLLSSLSSMGFDASSLPISWISLESAQSDEASLRASVLEGVSIAAKTKRSPQPLASLCVALQCGGSDAFSGITANPLQGAIAEHLIHRGGSAILAETDELMGADAYILDKVRNVETAKAFMATQAHYEAVANLHGVSGQANPSGGNFYRGLYNITLKSLGAAMKKTENTRLEGVLRYAERIGEKPRGYYFMDTPGNDIESVTGQVAGGCNVIMFSTGNGSITNFPFTLKLLTTSKRYHRLEKDLDINAGRLLEGVPLEELVQESVEQVLRVAEGRRTFGERAEHSQIQIWRNWYCESEADVARYANAVAPSRVPFATTSIELRPLYFDGLRFEKEIGWVDSTRHAKGEQVAARAGLVVFPTSLCSGQIAAIIADTLRDYKRGNGETQYMKLLDECFSGFSGFSGFPISEKGEVTFVESLVHTEGCAEGYGESALDGMKNYDRVAMGHMLHPFSRFVFMVEHGCEKSLLSYFDLHFREDCGVEMGKFGQASVQKDGGIHNTVKKVGFLEVHYSRLFRGSSRQ</sequence>
<feature type="domain" description="D-galactarate/Altronate dehydratase C-terminal" evidence="5">
    <location>
        <begin position="315"/>
        <end position="553"/>
    </location>
</feature>
<evidence type="ECO:0000256" key="1">
    <source>
        <dbReference type="ARBA" id="ARBA00010986"/>
    </source>
</evidence>
<gene>
    <name evidence="6" type="ORF">GSBLH_T00002047001</name>
</gene>
<dbReference type="InterPro" id="IPR052172">
    <property type="entry name" value="UxaA_altronate/galactarate_dh"/>
</dbReference>
<dbReference type="Proteomes" id="UP000008312">
    <property type="component" value="Unassembled WGS sequence"/>
</dbReference>
<dbReference type="InterPro" id="IPR048332">
    <property type="entry name" value="GD_AH_C"/>
</dbReference>
<feature type="domain" description="D-galactarate/Altronate dehydratase second" evidence="4">
    <location>
        <begin position="152"/>
        <end position="239"/>
    </location>
</feature>
<dbReference type="EMBL" id="FN668646">
    <property type="protein sequence ID" value="CBK21964.2"/>
    <property type="molecule type" value="Genomic_DNA"/>
</dbReference>
<dbReference type="PANTHER" id="PTHR30536">
    <property type="entry name" value="ALTRONATE/GALACTARATE DEHYDRATASE"/>
    <property type="match status" value="1"/>
</dbReference>
<dbReference type="GeneID" id="24919256"/>
<protein>
    <submittedName>
        <fullName evidence="6">Uncharacterized protein</fullName>
    </submittedName>
</protein>
<keyword evidence="7" id="KW-1185">Reference proteome</keyword>
<evidence type="ECO:0000313" key="7">
    <source>
        <dbReference type="Proteomes" id="UP000008312"/>
    </source>
</evidence>
<dbReference type="Gene3D" id="2.30.130.110">
    <property type="match status" value="1"/>
</dbReference>
<accession>D8M1M5</accession>
<keyword evidence="2" id="KW-0456">Lyase</keyword>
<comment type="similarity">
    <text evidence="1">Belongs to the UxaA family.</text>
</comment>
<dbReference type="Pfam" id="PF04295">
    <property type="entry name" value="GD_AH_second"/>
    <property type="match status" value="1"/>
</dbReference>
<evidence type="ECO:0000256" key="3">
    <source>
        <dbReference type="SAM" id="MobiDB-lite"/>
    </source>
</evidence>
<dbReference type="InterPro" id="IPR007392">
    <property type="entry name" value="GD_AH_second"/>
</dbReference>
<name>D8M1M5_BLAHO</name>
<organism evidence="6">
    <name type="scientific">Blastocystis hominis</name>
    <dbReference type="NCBI Taxonomy" id="12968"/>
    <lineage>
        <taxon>Eukaryota</taxon>
        <taxon>Sar</taxon>
        <taxon>Stramenopiles</taxon>
        <taxon>Bigyra</taxon>
        <taxon>Opalozoa</taxon>
        <taxon>Opalinata</taxon>
        <taxon>Blastocystidae</taxon>
        <taxon>Blastocystis</taxon>
    </lineage>
</organism>
<dbReference type="AlphaFoldDB" id="D8M1M5"/>
<evidence type="ECO:0000313" key="6">
    <source>
        <dbReference type="EMBL" id="CBK21964.2"/>
    </source>
</evidence>
<dbReference type="PANTHER" id="PTHR30536:SF5">
    <property type="entry name" value="ALTRONATE DEHYDRATASE"/>
    <property type="match status" value="1"/>
</dbReference>
<feature type="region of interest" description="Disordered" evidence="3">
    <location>
        <begin position="197"/>
        <end position="217"/>
    </location>
</feature>
<reference evidence="6" key="1">
    <citation type="submission" date="2010-02" db="EMBL/GenBank/DDBJ databases">
        <title>Sequencing and annotation of the Blastocystis hominis genome.</title>
        <authorList>
            <person name="Wincker P."/>
        </authorList>
    </citation>
    <scope>NUCLEOTIDE SEQUENCE</scope>
    <source>
        <strain evidence="6">Singapore isolate B</strain>
    </source>
</reference>
<dbReference type="GO" id="GO:0016829">
    <property type="term" value="F:lyase activity"/>
    <property type="evidence" value="ECO:0007669"/>
    <property type="project" value="UniProtKB-KW"/>
</dbReference>
<evidence type="ECO:0000259" key="4">
    <source>
        <dbReference type="Pfam" id="PF04295"/>
    </source>
</evidence>
<dbReference type="OrthoDB" id="199541at2759"/>
<evidence type="ECO:0000256" key="2">
    <source>
        <dbReference type="ARBA" id="ARBA00023239"/>
    </source>
</evidence>
<dbReference type="OMA" id="SQVSIWR"/>
<evidence type="ECO:0000259" key="5">
    <source>
        <dbReference type="Pfam" id="PF20629"/>
    </source>
</evidence>